<comment type="similarity">
    <text evidence="2">Belongs to the UbiH/COQ6 family.</text>
</comment>
<evidence type="ECO:0000256" key="3">
    <source>
        <dbReference type="ARBA" id="ARBA00022630"/>
    </source>
</evidence>
<dbReference type="PRINTS" id="PR00420">
    <property type="entry name" value="RNGMNOXGNASE"/>
</dbReference>
<dbReference type="EMBL" id="CZQD01000021">
    <property type="protein sequence ID" value="CUS56345.1"/>
    <property type="molecule type" value="Genomic_DNA"/>
</dbReference>
<dbReference type="EC" id="1.14.13.-" evidence="8"/>
<accession>A0A160TXQ1</accession>
<evidence type="ECO:0000256" key="2">
    <source>
        <dbReference type="ARBA" id="ARBA00005349"/>
    </source>
</evidence>
<dbReference type="Pfam" id="PF01494">
    <property type="entry name" value="FAD_binding_3"/>
    <property type="match status" value="1"/>
</dbReference>
<keyword evidence="5 8" id="KW-0560">Oxidoreductase</keyword>
<keyword evidence="6" id="KW-0503">Monooxygenase</keyword>
<sequence length="412" mass="44070">MTKTAAQSDRVYDLAIVGAGPVGTTLAILAAQRGFSVILVDARDPNAPVRKDTRTFAIVRGSWRLLDTAGVTNAMRGSTEPLNGLEAIDGGTHWFGVPGVLFGNDDLPDDPDGQPLGQMVPAADLQAALDDACEKAGEIEWVQGKLFESMEIGPASASLTLSDGRKIHARLVAACDGMKSSVRSAVGIQTEGHDYNQSVFAANVKLDRPHGGIARQLFTPEGPFATLPMPDNRANLAWYMKRGAAEAIAAMSVEDINAELNARFADFAGPMEIDGPYSAYPLVMQLATRMVGPRTALVGDAAHRINPLAGQGLNLGFKDVGALIDVMCDARDVGLDPGSDVSLERYEKWRRFDATAAAMFMDGIDRAFTNDSNLLKPLRGLALTLAQRVTPLRRAMARQASADQDHLPSLMR</sequence>
<dbReference type="GO" id="GO:0004497">
    <property type="term" value="F:monooxygenase activity"/>
    <property type="evidence" value="ECO:0007669"/>
    <property type="project" value="UniProtKB-KW"/>
</dbReference>
<organism evidence="8">
    <name type="scientific">hydrothermal vent metagenome</name>
    <dbReference type="NCBI Taxonomy" id="652676"/>
    <lineage>
        <taxon>unclassified sequences</taxon>
        <taxon>metagenomes</taxon>
        <taxon>ecological metagenomes</taxon>
    </lineage>
</organism>
<dbReference type="NCBIfam" id="TIGR01988">
    <property type="entry name" value="Ubi-OHases"/>
    <property type="match status" value="1"/>
</dbReference>
<feature type="domain" description="FAD-binding" evidence="7">
    <location>
        <begin position="13"/>
        <end position="326"/>
    </location>
</feature>
<dbReference type="InterPro" id="IPR010971">
    <property type="entry name" value="UbiH/COQ6"/>
</dbReference>
<keyword evidence="4" id="KW-0274">FAD</keyword>
<comment type="cofactor">
    <cofactor evidence="1">
        <name>FAD</name>
        <dbReference type="ChEBI" id="CHEBI:57692"/>
    </cofactor>
</comment>
<dbReference type="GO" id="GO:0016705">
    <property type="term" value="F:oxidoreductase activity, acting on paired donors, with incorporation or reduction of molecular oxygen"/>
    <property type="evidence" value="ECO:0007669"/>
    <property type="project" value="InterPro"/>
</dbReference>
<dbReference type="AlphaFoldDB" id="A0A160TXQ1"/>
<evidence type="ECO:0000259" key="7">
    <source>
        <dbReference type="Pfam" id="PF01494"/>
    </source>
</evidence>
<dbReference type="InterPro" id="IPR002938">
    <property type="entry name" value="FAD-bd"/>
</dbReference>
<dbReference type="InterPro" id="IPR051205">
    <property type="entry name" value="UbiH/COQ6_monooxygenase"/>
</dbReference>
<dbReference type="PANTHER" id="PTHR43876:SF7">
    <property type="entry name" value="UBIQUINONE BIOSYNTHESIS MONOOXYGENASE COQ6, MITOCHONDRIAL"/>
    <property type="match status" value="1"/>
</dbReference>
<evidence type="ECO:0000256" key="5">
    <source>
        <dbReference type="ARBA" id="ARBA00023002"/>
    </source>
</evidence>
<evidence type="ECO:0000256" key="4">
    <source>
        <dbReference type="ARBA" id="ARBA00022827"/>
    </source>
</evidence>
<dbReference type="InterPro" id="IPR036188">
    <property type="entry name" value="FAD/NAD-bd_sf"/>
</dbReference>
<name>A0A160TXQ1_9ZZZZ</name>
<proteinExistence type="inferred from homology"/>
<dbReference type="SUPFAM" id="SSF51905">
    <property type="entry name" value="FAD/NAD(P)-binding domain"/>
    <property type="match status" value="1"/>
</dbReference>
<dbReference type="PANTHER" id="PTHR43876">
    <property type="entry name" value="UBIQUINONE BIOSYNTHESIS MONOOXYGENASE COQ6, MITOCHONDRIAL"/>
    <property type="match status" value="1"/>
</dbReference>
<keyword evidence="3" id="KW-0285">Flavoprotein</keyword>
<dbReference type="GO" id="GO:0006744">
    <property type="term" value="P:ubiquinone biosynthetic process"/>
    <property type="evidence" value="ECO:0007669"/>
    <property type="project" value="InterPro"/>
</dbReference>
<evidence type="ECO:0000256" key="6">
    <source>
        <dbReference type="ARBA" id="ARBA00023033"/>
    </source>
</evidence>
<gene>
    <name evidence="8" type="ORF">MGWOODY_Hyp1217</name>
</gene>
<evidence type="ECO:0000256" key="1">
    <source>
        <dbReference type="ARBA" id="ARBA00001974"/>
    </source>
</evidence>
<protein>
    <submittedName>
        <fullName evidence="8">2-octaprenyl-3-methyl-6-methoxy-1,4-benzoquinol hydroxylase</fullName>
        <ecNumber evidence="8">1.14.13.-</ecNumber>
    </submittedName>
</protein>
<dbReference type="Gene3D" id="3.50.50.60">
    <property type="entry name" value="FAD/NAD(P)-binding domain"/>
    <property type="match status" value="2"/>
</dbReference>
<evidence type="ECO:0000313" key="8">
    <source>
        <dbReference type="EMBL" id="CUS56345.1"/>
    </source>
</evidence>
<reference evidence="8" key="1">
    <citation type="submission" date="2015-10" db="EMBL/GenBank/DDBJ databases">
        <authorList>
            <person name="Gilbert D.G."/>
        </authorList>
    </citation>
    <scope>NUCLEOTIDE SEQUENCE</scope>
</reference>
<dbReference type="GO" id="GO:0071949">
    <property type="term" value="F:FAD binding"/>
    <property type="evidence" value="ECO:0007669"/>
    <property type="project" value="InterPro"/>
</dbReference>